<organism evidence="1 2">
    <name type="scientific">Kyrpidia spormannii</name>
    <dbReference type="NCBI Taxonomy" id="2055160"/>
    <lineage>
        <taxon>Bacteria</taxon>
        <taxon>Bacillati</taxon>
        <taxon>Bacillota</taxon>
        <taxon>Bacilli</taxon>
        <taxon>Bacillales</taxon>
        <taxon>Alicyclobacillaceae</taxon>
        <taxon>Kyrpidia</taxon>
    </lineage>
</organism>
<dbReference type="Proteomes" id="UP000501793">
    <property type="component" value="Chromosome"/>
</dbReference>
<gene>
    <name evidence="1" type="ORF">FAVT5_1020</name>
</gene>
<dbReference type="EMBL" id="LR792684">
    <property type="protein sequence ID" value="CAB3390739.1"/>
    <property type="molecule type" value="Genomic_DNA"/>
</dbReference>
<accession>A0ACA8Z6T3</accession>
<sequence>MEPSIVKEEILRPRRGILALVLGGLTGLGPFTVDMYLPSLPVLAEDFRVGASTVQLSLMACLLGLASGQLVAGPISDARGRRGPVLVGLLIYALASVMAAWVGRIEGFIALRFVQGMAGSAGIVIARAIARDHFEGPELTRFFALLMVVNGAAPVLAPVIGGQILRVTSWRGVFLVLGGLGILLWLTVWGLLAETHPPHRRVRGGVRATIGTLGQLLKNAEFLGYVLAQGFAFAAMFSYISGSSFVLQQEYGVSAQGFSAVFAVNGIGIVLSGQIAARAAVRWGERRVLGVSLVVAVLGSLLLLGGVMARAGLALVLPTLFVAIAVVGAISTMCSSLALQDHGRVAGSAAAWLGVSGQLIGGLVTPLVGLGPGRIAITMAGLIMICHLFAAVVYKLLSGRRAAMDQAEEAGVPGPFQNVGPTKEG</sequence>
<keyword evidence="2" id="KW-1185">Reference proteome</keyword>
<evidence type="ECO:0000313" key="2">
    <source>
        <dbReference type="Proteomes" id="UP000501793"/>
    </source>
</evidence>
<proteinExistence type="predicted"/>
<name>A0ACA8Z6T3_9BACL</name>
<evidence type="ECO:0000313" key="1">
    <source>
        <dbReference type="EMBL" id="CAB3390739.1"/>
    </source>
</evidence>
<reference evidence="1" key="1">
    <citation type="submission" date="2020-04" db="EMBL/GenBank/DDBJ databases">
        <authorList>
            <person name="Hogendoorn C."/>
        </authorList>
    </citation>
    <scope>NUCLEOTIDE SEQUENCE</scope>
    <source>
        <strain evidence="1">FAVT5</strain>
    </source>
</reference>
<protein>
    <submittedName>
        <fullName evidence="1">MFS transporter</fullName>
    </submittedName>
</protein>